<evidence type="ECO:0000256" key="2">
    <source>
        <dbReference type="ARBA" id="ARBA00008664"/>
    </source>
</evidence>
<organism evidence="9 10">
    <name type="scientific">Keguizhuia sedimenti</name>
    <dbReference type="NCBI Taxonomy" id="3064264"/>
    <lineage>
        <taxon>Bacteria</taxon>
        <taxon>Pseudomonadati</taxon>
        <taxon>Pseudomonadota</taxon>
        <taxon>Betaproteobacteria</taxon>
        <taxon>Burkholderiales</taxon>
        <taxon>Oxalobacteraceae</taxon>
        <taxon>Keguizhuia</taxon>
    </lineage>
</organism>
<evidence type="ECO:0000256" key="7">
    <source>
        <dbReference type="SAM" id="SignalP"/>
    </source>
</evidence>
<feature type="chain" id="PRO_5046078198" description="phospholipase D" evidence="7">
    <location>
        <begin position="26"/>
        <end position="190"/>
    </location>
</feature>
<reference evidence="9 10" key="1">
    <citation type="submission" date="2023-08" db="EMBL/GenBank/DDBJ databases">
        <title>Oxalobacteraceae gen .nov., isolated from river sludge outside the plant.</title>
        <authorList>
            <person name="Zhao S.Y."/>
        </authorList>
    </citation>
    <scope>NUCLEOTIDE SEQUENCE [LARGE SCALE GENOMIC DNA]</scope>
    <source>
        <strain evidence="9 10">R-40</strain>
    </source>
</reference>
<proteinExistence type="inferred from homology"/>
<dbReference type="EMBL" id="JAUYVH010000002">
    <property type="protein sequence ID" value="MDQ9169837.1"/>
    <property type="molecule type" value="Genomic_DNA"/>
</dbReference>
<dbReference type="EC" id="3.1.4.4" evidence="3"/>
<evidence type="ECO:0000256" key="6">
    <source>
        <dbReference type="ARBA" id="ARBA00023098"/>
    </source>
</evidence>
<dbReference type="InterPro" id="IPR001736">
    <property type="entry name" value="PLipase_D/transphosphatidylase"/>
</dbReference>
<sequence>MIGRHIPCRIICAVYLSFLAASVQAREAQVPSTAVQGSLQAAFAPWDDVEGIINEAIDQAKQQILVQAYLLTNKNIAQALISAKRRGVDVRVLADARKHAEVPSSRLVTLASAGIGVWLETDYENAHNKVIVIDAATPQATVITGSFNFSWTAQHKNAENILIVRNNPSLAARYEMNWKRHYQKAVPLEK</sequence>
<comment type="caution">
    <text evidence="9">The sequence shown here is derived from an EMBL/GenBank/DDBJ whole genome shotgun (WGS) entry which is preliminary data.</text>
</comment>
<keyword evidence="5" id="KW-0442">Lipid degradation</keyword>
<dbReference type="PANTHER" id="PTHR43856:SF1">
    <property type="entry name" value="MITOCHONDRIAL CARDIOLIPIN HYDROLASE"/>
    <property type="match status" value="1"/>
</dbReference>
<dbReference type="CDD" id="cd09170">
    <property type="entry name" value="PLDc_Nuc"/>
    <property type="match status" value="1"/>
</dbReference>
<feature type="signal peptide" evidence="7">
    <location>
        <begin position="1"/>
        <end position="25"/>
    </location>
</feature>
<dbReference type="Proteomes" id="UP001225596">
    <property type="component" value="Unassembled WGS sequence"/>
</dbReference>
<evidence type="ECO:0000313" key="10">
    <source>
        <dbReference type="Proteomes" id="UP001225596"/>
    </source>
</evidence>
<gene>
    <name evidence="9" type="ORF">Q8A64_05365</name>
</gene>
<keyword evidence="7" id="KW-0732">Signal</keyword>
<keyword evidence="6" id="KW-0443">Lipid metabolism</keyword>
<evidence type="ECO:0000256" key="4">
    <source>
        <dbReference type="ARBA" id="ARBA00022801"/>
    </source>
</evidence>
<dbReference type="Gene3D" id="3.30.870.10">
    <property type="entry name" value="Endonuclease Chain A"/>
    <property type="match status" value="1"/>
</dbReference>
<dbReference type="InterPro" id="IPR025202">
    <property type="entry name" value="PLD-like_dom"/>
</dbReference>
<dbReference type="InterPro" id="IPR051406">
    <property type="entry name" value="PLD_domain"/>
</dbReference>
<dbReference type="PROSITE" id="PS50035">
    <property type="entry name" value="PLD"/>
    <property type="match status" value="1"/>
</dbReference>
<dbReference type="Pfam" id="PF13091">
    <property type="entry name" value="PLDc_2"/>
    <property type="match status" value="1"/>
</dbReference>
<comment type="similarity">
    <text evidence="2">Belongs to the phospholipase D family.</text>
</comment>
<feature type="domain" description="PLD phosphodiesterase" evidence="8">
    <location>
        <begin position="122"/>
        <end position="153"/>
    </location>
</feature>
<name>A0ABU1BLG7_9BURK</name>
<dbReference type="RefSeq" id="WP_338435763.1">
    <property type="nucleotide sequence ID" value="NZ_JAUYVH010000002.1"/>
</dbReference>
<keyword evidence="10" id="KW-1185">Reference proteome</keyword>
<evidence type="ECO:0000256" key="3">
    <source>
        <dbReference type="ARBA" id="ARBA00012027"/>
    </source>
</evidence>
<comment type="catalytic activity">
    <reaction evidence="1">
        <text>a 1,2-diacyl-sn-glycero-3-phosphocholine + H2O = a 1,2-diacyl-sn-glycero-3-phosphate + choline + H(+)</text>
        <dbReference type="Rhea" id="RHEA:14445"/>
        <dbReference type="ChEBI" id="CHEBI:15354"/>
        <dbReference type="ChEBI" id="CHEBI:15377"/>
        <dbReference type="ChEBI" id="CHEBI:15378"/>
        <dbReference type="ChEBI" id="CHEBI:57643"/>
        <dbReference type="ChEBI" id="CHEBI:58608"/>
        <dbReference type="EC" id="3.1.4.4"/>
    </reaction>
</comment>
<keyword evidence="4" id="KW-0378">Hydrolase</keyword>
<accession>A0ABU1BLG7</accession>
<dbReference type="SUPFAM" id="SSF56024">
    <property type="entry name" value="Phospholipase D/nuclease"/>
    <property type="match status" value="1"/>
</dbReference>
<dbReference type="PANTHER" id="PTHR43856">
    <property type="entry name" value="CARDIOLIPIN HYDROLASE"/>
    <property type="match status" value="1"/>
</dbReference>
<evidence type="ECO:0000259" key="8">
    <source>
        <dbReference type="PROSITE" id="PS50035"/>
    </source>
</evidence>
<protein>
    <recommendedName>
        <fullName evidence="3">phospholipase D</fullName>
        <ecNumber evidence="3">3.1.4.4</ecNumber>
    </recommendedName>
</protein>
<evidence type="ECO:0000256" key="1">
    <source>
        <dbReference type="ARBA" id="ARBA00000798"/>
    </source>
</evidence>
<evidence type="ECO:0000256" key="5">
    <source>
        <dbReference type="ARBA" id="ARBA00022963"/>
    </source>
</evidence>
<evidence type="ECO:0000313" key="9">
    <source>
        <dbReference type="EMBL" id="MDQ9169837.1"/>
    </source>
</evidence>